<protein>
    <submittedName>
        <fullName evidence="2">Uncharacterized protein</fullName>
    </submittedName>
</protein>
<dbReference type="Proteomes" id="UP001500973">
    <property type="component" value="Unassembled WGS sequence"/>
</dbReference>
<gene>
    <name evidence="2" type="ORF">GCM10009601_53520</name>
</gene>
<feature type="region of interest" description="Disordered" evidence="1">
    <location>
        <begin position="1"/>
        <end position="28"/>
    </location>
</feature>
<dbReference type="EMBL" id="BAAAIZ010000096">
    <property type="protein sequence ID" value="GAA1432484.1"/>
    <property type="molecule type" value="Genomic_DNA"/>
</dbReference>
<organism evidence="2 3">
    <name type="scientific">Streptomyces thermospinosisporus</name>
    <dbReference type="NCBI Taxonomy" id="161482"/>
    <lineage>
        <taxon>Bacteria</taxon>
        <taxon>Bacillati</taxon>
        <taxon>Actinomycetota</taxon>
        <taxon>Actinomycetes</taxon>
        <taxon>Kitasatosporales</taxon>
        <taxon>Streptomycetaceae</taxon>
        <taxon>Streptomyces</taxon>
    </lineage>
</organism>
<proteinExistence type="predicted"/>
<evidence type="ECO:0000256" key="1">
    <source>
        <dbReference type="SAM" id="MobiDB-lite"/>
    </source>
</evidence>
<comment type="caution">
    <text evidence="2">The sequence shown here is derived from an EMBL/GenBank/DDBJ whole genome shotgun (WGS) entry which is preliminary data.</text>
</comment>
<feature type="compositionally biased region" description="Basic and acidic residues" evidence="1">
    <location>
        <begin position="10"/>
        <end position="19"/>
    </location>
</feature>
<evidence type="ECO:0000313" key="3">
    <source>
        <dbReference type="Proteomes" id="UP001500973"/>
    </source>
</evidence>
<reference evidence="2 3" key="1">
    <citation type="journal article" date="2019" name="Int. J. Syst. Evol. Microbiol.">
        <title>The Global Catalogue of Microorganisms (GCM) 10K type strain sequencing project: providing services to taxonomists for standard genome sequencing and annotation.</title>
        <authorList>
            <consortium name="The Broad Institute Genomics Platform"/>
            <consortium name="The Broad Institute Genome Sequencing Center for Infectious Disease"/>
            <person name="Wu L."/>
            <person name="Ma J."/>
        </authorList>
    </citation>
    <scope>NUCLEOTIDE SEQUENCE [LARGE SCALE GENOMIC DNA]</scope>
    <source>
        <strain evidence="2 3">JCM 11756</strain>
    </source>
</reference>
<accession>A0ABN1Z583</accession>
<sequence>MRSRLQQHHGAQERHRNGSLERQYLQGDIAGRPHLEQAAQLLLAGQGLRSAASGPPGGQQLGGRGERAVTYLGVPALDGNTWPLRWYGIPTRTAPHVPPEARARVLGVRGQR</sequence>
<keyword evidence="3" id="KW-1185">Reference proteome</keyword>
<name>A0ABN1Z583_9ACTN</name>
<evidence type="ECO:0000313" key="2">
    <source>
        <dbReference type="EMBL" id="GAA1432484.1"/>
    </source>
</evidence>